<proteinExistence type="predicted"/>
<sequence length="84" mass="9001">MEIGDPGMIFRGLGRFWPQPVSMTVLSPSVPDGAFRSCAGVGWKYTSHRTALRMVAQTCRDSRITAQRSGMDCGGRGHLAGTAS</sequence>
<gene>
    <name evidence="1" type="ORF">Aiant_90340</name>
</gene>
<dbReference type="EMBL" id="AP023356">
    <property type="protein sequence ID" value="BCJ48377.1"/>
    <property type="molecule type" value="Genomic_DNA"/>
</dbReference>
<evidence type="ECO:0000313" key="1">
    <source>
        <dbReference type="EMBL" id="BCJ48377.1"/>
    </source>
</evidence>
<dbReference type="Proteomes" id="UP000676967">
    <property type="component" value="Chromosome"/>
</dbReference>
<reference evidence="1 2" key="1">
    <citation type="submission" date="2020-08" db="EMBL/GenBank/DDBJ databases">
        <title>Whole genome shotgun sequence of Actinoplanes ianthinogenes NBRC 13996.</title>
        <authorList>
            <person name="Komaki H."/>
            <person name="Tamura T."/>
        </authorList>
    </citation>
    <scope>NUCLEOTIDE SEQUENCE [LARGE SCALE GENOMIC DNA]</scope>
    <source>
        <strain evidence="1 2">NBRC 13996</strain>
    </source>
</reference>
<evidence type="ECO:0000313" key="2">
    <source>
        <dbReference type="Proteomes" id="UP000676967"/>
    </source>
</evidence>
<name>A0ABM7M9N0_9ACTN</name>
<organism evidence="1 2">
    <name type="scientific">Actinoplanes ianthinogenes</name>
    <dbReference type="NCBI Taxonomy" id="122358"/>
    <lineage>
        <taxon>Bacteria</taxon>
        <taxon>Bacillati</taxon>
        <taxon>Actinomycetota</taxon>
        <taxon>Actinomycetes</taxon>
        <taxon>Micromonosporales</taxon>
        <taxon>Micromonosporaceae</taxon>
        <taxon>Actinoplanes</taxon>
    </lineage>
</organism>
<accession>A0ABM7M9N0</accession>
<protein>
    <submittedName>
        <fullName evidence="1">Uncharacterized protein</fullName>
    </submittedName>
</protein>
<keyword evidence="2" id="KW-1185">Reference proteome</keyword>